<sequence length="329" mass="35618">MIFILNYQVMDNLMRFPALSLLLSLFFICTHVQASADWPRTIGTPKGPFTLQQSPQRIVSTSVTLSGTLLAINAPLVGSGATSRSSSVSDTQGFFTQWSAVAKARQVKPLYISQPNAEAIAAEAPDLIVIAATGGDSALRLYDQLQTIAPVLVIDYGDKSWQALTLQLGEITGHEADAEKVIAEFDQRVDAVRHKITLPPQPTSALVYYEDGRGMNLWTPASAQGALLQDLGFTLSAPPASFQGSTSMGKRNDIIQLNGENMADGITGNTLLLFAADEKTVPQVAKNPFLAHLPAVQQHNIFAVGNDTFRLDYYSASNMLSSIERQFSR</sequence>
<dbReference type="InterPro" id="IPR051313">
    <property type="entry name" value="Bact_iron-sidero_bind"/>
</dbReference>
<proteinExistence type="inferred from homology"/>
<dbReference type="NCBIfam" id="NF008200">
    <property type="entry name" value="PRK10957.1"/>
    <property type="match status" value="1"/>
</dbReference>
<keyword evidence="8" id="KW-1185">Reference proteome</keyword>
<dbReference type="CDD" id="cd01146">
    <property type="entry name" value="FhuD"/>
    <property type="match status" value="1"/>
</dbReference>
<dbReference type="PANTHER" id="PTHR30532">
    <property type="entry name" value="IRON III DICITRATE-BINDING PERIPLASMIC PROTEIN"/>
    <property type="match status" value="1"/>
</dbReference>
<name>A0A1I3Z062_9GAMM</name>
<evidence type="ECO:0000313" key="8">
    <source>
        <dbReference type="Proteomes" id="UP000198841"/>
    </source>
</evidence>
<protein>
    <submittedName>
        <fullName evidence="7">Iron complex transport system substrate-binding protein</fullName>
    </submittedName>
</protein>
<evidence type="ECO:0000256" key="3">
    <source>
        <dbReference type="ARBA" id="ARBA00022448"/>
    </source>
</evidence>
<evidence type="ECO:0000313" key="7">
    <source>
        <dbReference type="EMBL" id="SFK37514.1"/>
    </source>
</evidence>
<organism evidence="7 8">
    <name type="scientific">Candidatus Pantoea symbiotica</name>
    <dbReference type="NCBI Taxonomy" id="1884370"/>
    <lineage>
        <taxon>Bacteria</taxon>
        <taxon>Pseudomonadati</taxon>
        <taxon>Pseudomonadota</taxon>
        <taxon>Gammaproteobacteria</taxon>
        <taxon>Enterobacterales</taxon>
        <taxon>Erwiniaceae</taxon>
        <taxon>Pantoea</taxon>
    </lineage>
</organism>
<evidence type="ECO:0000256" key="4">
    <source>
        <dbReference type="ARBA" id="ARBA00022496"/>
    </source>
</evidence>
<accession>A0A1I3Z062</accession>
<keyword evidence="4" id="KW-0408">Iron</keyword>
<evidence type="ECO:0000256" key="1">
    <source>
        <dbReference type="ARBA" id="ARBA00004196"/>
    </source>
</evidence>
<dbReference type="Proteomes" id="UP000198841">
    <property type="component" value="Unassembled WGS sequence"/>
</dbReference>
<evidence type="ECO:0000256" key="5">
    <source>
        <dbReference type="ARBA" id="ARBA00022729"/>
    </source>
</evidence>
<feature type="domain" description="Fe/B12 periplasmic-binding" evidence="6">
    <location>
        <begin position="57"/>
        <end position="329"/>
    </location>
</feature>
<dbReference type="Gene3D" id="3.40.50.1980">
    <property type="entry name" value="Nitrogenase molybdenum iron protein domain"/>
    <property type="match status" value="2"/>
</dbReference>
<gene>
    <name evidence="7" type="ORF">SAMN05518863_106302</name>
</gene>
<dbReference type="PANTHER" id="PTHR30532:SF24">
    <property type="entry name" value="FERRIC ENTEROBACTIN-BINDING PERIPLASMIC PROTEIN FEPB"/>
    <property type="match status" value="1"/>
</dbReference>
<dbReference type="SUPFAM" id="SSF53807">
    <property type="entry name" value="Helical backbone' metal receptor"/>
    <property type="match status" value="1"/>
</dbReference>
<keyword evidence="4" id="KW-0406">Ion transport</keyword>
<comment type="subcellular location">
    <subcellularLocation>
        <location evidence="1">Cell envelope</location>
    </subcellularLocation>
</comment>
<dbReference type="PROSITE" id="PS50983">
    <property type="entry name" value="FE_B12_PBP"/>
    <property type="match status" value="1"/>
</dbReference>
<comment type="caution">
    <text evidence="7">The sequence shown here is derived from an EMBL/GenBank/DDBJ whole genome shotgun (WGS) entry which is preliminary data.</text>
</comment>
<keyword evidence="3" id="KW-0813">Transport</keyword>
<dbReference type="Pfam" id="PF01497">
    <property type="entry name" value="Peripla_BP_2"/>
    <property type="match status" value="1"/>
</dbReference>
<keyword evidence="5" id="KW-0732">Signal</keyword>
<evidence type="ECO:0000259" key="6">
    <source>
        <dbReference type="PROSITE" id="PS50983"/>
    </source>
</evidence>
<dbReference type="InterPro" id="IPR002491">
    <property type="entry name" value="ABC_transptr_periplasmic_BD"/>
</dbReference>
<evidence type="ECO:0000256" key="2">
    <source>
        <dbReference type="ARBA" id="ARBA00008814"/>
    </source>
</evidence>
<reference evidence="7 8" key="1">
    <citation type="submission" date="2016-10" db="EMBL/GenBank/DDBJ databases">
        <authorList>
            <person name="Varghese N."/>
            <person name="Submissions S."/>
        </authorList>
    </citation>
    <scope>NUCLEOTIDE SEQUENCE [LARGE SCALE GENOMIC DNA]</scope>
    <source>
        <strain evidence="7 8">YR512</strain>
    </source>
</reference>
<comment type="similarity">
    <text evidence="2">Belongs to the bacterial solute-binding protein 8 family.</text>
</comment>
<keyword evidence="4" id="KW-0410">Iron transport</keyword>
<dbReference type="EMBL" id="FOSD01000006">
    <property type="protein sequence ID" value="SFK37514.1"/>
    <property type="molecule type" value="Genomic_DNA"/>
</dbReference>